<dbReference type="Proteomes" id="UP000699042">
    <property type="component" value="Unassembled WGS sequence"/>
</dbReference>
<dbReference type="EMBL" id="JAESDN010000008">
    <property type="protein sequence ID" value="KAG7046679.1"/>
    <property type="molecule type" value="Genomic_DNA"/>
</dbReference>
<sequence>MVKPSRLKPQRQLRTLMGSSQQYSHLSLMASLKKHLNSSAGWALYCFIKTVFWYL</sequence>
<accession>A0A9P7R1U1</accession>
<evidence type="ECO:0000313" key="1">
    <source>
        <dbReference type="EMBL" id="KAG7046679.1"/>
    </source>
</evidence>
<reference evidence="1" key="1">
    <citation type="submission" date="2021-05" db="EMBL/GenBank/DDBJ databases">
        <title>Comparative genomics of three Colletotrichum scovillei strains and genetic complementation revealed genes involved fungal growth and virulence on chili pepper.</title>
        <authorList>
            <person name="Hsieh D.-K."/>
            <person name="Chuang S.-C."/>
            <person name="Chen C.-Y."/>
            <person name="Chao Y.-T."/>
            <person name="Lu M.-Y.J."/>
            <person name="Lee M.-H."/>
            <person name="Shih M.-C."/>
        </authorList>
    </citation>
    <scope>NUCLEOTIDE SEQUENCE</scope>
    <source>
        <strain evidence="1">Coll-153</strain>
    </source>
</reference>
<comment type="caution">
    <text evidence="1">The sequence shown here is derived from an EMBL/GenBank/DDBJ whole genome shotgun (WGS) entry which is preliminary data.</text>
</comment>
<evidence type="ECO:0000313" key="2">
    <source>
        <dbReference type="Proteomes" id="UP000699042"/>
    </source>
</evidence>
<dbReference type="AlphaFoldDB" id="A0A9P7R1U1"/>
<proteinExistence type="predicted"/>
<gene>
    <name evidence="1" type="ORF">JMJ77_014904</name>
</gene>
<protein>
    <submittedName>
        <fullName evidence="1">Uncharacterized protein</fullName>
    </submittedName>
</protein>
<name>A0A9P7R1U1_9PEZI</name>
<keyword evidence="2" id="KW-1185">Reference proteome</keyword>
<organism evidence="1 2">
    <name type="scientific">Colletotrichum scovillei</name>
    <dbReference type="NCBI Taxonomy" id="1209932"/>
    <lineage>
        <taxon>Eukaryota</taxon>
        <taxon>Fungi</taxon>
        <taxon>Dikarya</taxon>
        <taxon>Ascomycota</taxon>
        <taxon>Pezizomycotina</taxon>
        <taxon>Sordariomycetes</taxon>
        <taxon>Hypocreomycetidae</taxon>
        <taxon>Glomerellales</taxon>
        <taxon>Glomerellaceae</taxon>
        <taxon>Colletotrichum</taxon>
        <taxon>Colletotrichum acutatum species complex</taxon>
    </lineage>
</organism>